<organism evidence="3 4">
    <name type="scientific">Vibrio campbellii (strain ATCC BAA-1116)</name>
    <dbReference type="NCBI Taxonomy" id="2902295"/>
    <lineage>
        <taxon>Bacteria</taxon>
        <taxon>Pseudomonadati</taxon>
        <taxon>Pseudomonadota</taxon>
        <taxon>Gammaproteobacteria</taxon>
        <taxon>Vibrionales</taxon>
        <taxon>Vibrionaceae</taxon>
        <taxon>Vibrio</taxon>
    </lineage>
</organism>
<evidence type="ECO:0000313" key="3">
    <source>
        <dbReference type="EMBL" id="ABU71443.1"/>
    </source>
</evidence>
<dbReference type="PANTHER" id="PTHR36113:SF6">
    <property type="entry name" value="FOSFOMYCIN RESISTANCE PROTEIN FOSX"/>
    <property type="match status" value="1"/>
</dbReference>
<reference evidence="3 4" key="1">
    <citation type="submission" date="2007-08" db="EMBL/GenBank/DDBJ databases">
        <authorList>
            <consortium name="The Vibrio harveyi Genome Sequencing Project"/>
            <person name="Bassler B."/>
            <person name="Clifton S.W."/>
            <person name="Fulton L."/>
            <person name="Delehaunty K."/>
            <person name="Fronick C."/>
            <person name="Harrison M."/>
            <person name="Markivic C."/>
            <person name="Fulton R."/>
            <person name="Tin-Wollam A.-M."/>
            <person name="Shah N."/>
            <person name="Pepin K."/>
            <person name="Nash W."/>
            <person name="Thiruvilangam P."/>
            <person name="Bhonagiri V."/>
            <person name="Waters C."/>
            <person name="Tu K.C."/>
            <person name="Irgon J."/>
            <person name="Wilson R.K."/>
        </authorList>
    </citation>
    <scope>NUCLEOTIDE SEQUENCE [LARGE SCALE GENOMIC DNA]</scope>
    <source>
        <strain evidence="4">ATCC BAA-1116 / BB120</strain>
    </source>
</reference>
<dbReference type="InterPro" id="IPR051332">
    <property type="entry name" value="Fosfomycin_Res_Enzymes"/>
</dbReference>
<evidence type="ECO:0000313" key="4">
    <source>
        <dbReference type="Proteomes" id="UP000008152"/>
    </source>
</evidence>
<dbReference type="PATRIC" id="fig|338187.36.peg.2413"/>
<dbReference type="InterPro" id="IPR018146">
    <property type="entry name" value="Glyoxalase_1_CS"/>
</dbReference>
<dbReference type="Pfam" id="PF00903">
    <property type="entry name" value="Glyoxalase"/>
    <property type="match status" value="1"/>
</dbReference>
<sequence>MMNYQGRVMLTGLNHITIAVSDLERSLAFYIKALGFKGHVKWKRGAYLSLGDLWLCLSVDKPDEKHDYTHIAFTVSQQDFTDFTNTLIELGIRQWKENKSEGDSLYIFDPDGHKLEIHTGDLYSRLESIKHQPYEGLESEGSPHLFTGTLPHLSL</sequence>
<dbReference type="AlphaFoldDB" id="A7MZK8"/>
<dbReference type="Proteomes" id="UP000008152">
    <property type="component" value="Chromosome I"/>
</dbReference>
<accession>A7MZK8</accession>
<dbReference type="EMBL" id="CP000789">
    <property type="protein sequence ID" value="ABU71443.1"/>
    <property type="molecule type" value="Genomic_DNA"/>
</dbReference>
<gene>
    <name evidence="3" type="ordered locus">VIBHAR_02481</name>
</gene>
<dbReference type="PROSITE" id="PS51819">
    <property type="entry name" value="VOC"/>
    <property type="match status" value="1"/>
</dbReference>
<dbReference type="PROSITE" id="PS00934">
    <property type="entry name" value="GLYOXALASE_I_1"/>
    <property type="match status" value="1"/>
</dbReference>
<feature type="domain" description="VOC" evidence="2">
    <location>
        <begin position="12"/>
        <end position="120"/>
    </location>
</feature>
<dbReference type="GO" id="GO:0046872">
    <property type="term" value="F:metal ion binding"/>
    <property type="evidence" value="ECO:0007669"/>
    <property type="project" value="UniProtKB-KW"/>
</dbReference>
<keyword evidence="1" id="KW-0479">Metal-binding</keyword>
<proteinExistence type="predicted"/>
<dbReference type="PANTHER" id="PTHR36113">
    <property type="entry name" value="LYASE, PUTATIVE-RELATED-RELATED"/>
    <property type="match status" value="1"/>
</dbReference>
<dbReference type="InterPro" id="IPR004360">
    <property type="entry name" value="Glyas_Fos-R_dOase_dom"/>
</dbReference>
<dbReference type="KEGG" id="vha:VIBHAR_02481"/>
<name>A7MZK8_VIBC1</name>
<dbReference type="InterPro" id="IPR037523">
    <property type="entry name" value="VOC_core"/>
</dbReference>
<evidence type="ECO:0000256" key="1">
    <source>
        <dbReference type="ARBA" id="ARBA00022723"/>
    </source>
</evidence>
<dbReference type="InterPro" id="IPR029068">
    <property type="entry name" value="Glyas_Bleomycin-R_OHBP_Dase"/>
</dbReference>
<dbReference type="SUPFAM" id="SSF54593">
    <property type="entry name" value="Glyoxalase/Bleomycin resistance protein/Dihydroxybiphenyl dioxygenase"/>
    <property type="match status" value="1"/>
</dbReference>
<dbReference type="NCBIfam" id="NF000496">
    <property type="entry name" value="Fos_GSH"/>
    <property type="match status" value="1"/>
</dbReference>
<evidence type="ECO:0000259" key="2">
    <source>
        <dbReference type="PROSITE" id="PS51819"/>
    </source>
</evidence>
<dbReference type="GO" id="GO:0004462">
    <property type="term" value="F:lactoylglutathione lyase activity"/>
    <property type="evidence" value="ECO:0007669"/>
    <property type="project" value="InterPro"/>
</dbReference>
<protein>
    <recommendedName>
        <fullName evidence="2">VOC domain-containing protein</fullName>
    </recommendedName>
</protein>
<dbReference type="Gene3D" id="3.10.180.10">
    <property type="entry name" value="2,3-Dihydroxybiphenyl 1,2-Dioxygenase, domain 1"/>
    <property type="match status" value="1"/>
</dbReference>
<dbReference type="CDD" id="cd07244">
    <property type="entry name" value="FosA"/>
    <property type="match status" value="1"/>
</dbReference>